<gene>
    <name evidence="17" type="primary">LOC100906225</name>
</gene>
<evidence type="ECO:0000256" key="1">
    <source>
        <dbReference type="ARBA" id="ARBA00002838"/>
    </source>
</evidence>
<name>A0AAJ6QVQ9_9ACAR</name>
<keyword evidence="13" id="KW-1015">Disulfide bond</keyword>
<organism evidence="16 17">
    <name type="scientific">Galendromus occidentalis</name>
    <name type="common">western predatory mite</name>
    <dbReference type="NCBI Taxonomy" id="34638"/>
    <lineage>
        <taxon>Eukaryota</taxon>
        <taxon>Metazoa</taxon>
        <taxon>Ecdysozoa</taxon>
        <taxon>Arthropoda</taxon>
        <taxon>Chelicerata</taxon>
        <taxon>Arachnida</taxon>
        <taxon>Acari</taxon>
        <taxon>Parasitiformes</taxon>
        <taxon>Mesostigmata</taxon>
        <taxon>Gamasina</taxon>
        <taxon>Phytoseioidea</taxon>
        <taxon>Phytoseiidae</taxon>
        <taxon>Typhlodrominae</taxon>
        <taxon>Galendromus</taxon>
    </lineage>
</organism>
<dbReference type="RefSeq" id="XP_003745581.1">
    <property type="nucleotide sequence ID" value="XM_003745533.1"/>
</dbReference>
<dbReference type="AlphaFoldDB" id="A0AAJ6QVQ9"/>
<dbReference type="GO" id="GO:0005789">
    <property type="term" value="C:endoplasmic reticulum membrane"/>
    <property type="evidence" value="ECO:0007669"/>
    <property type="project" value="UniProtKB-SubCell"/>
</dbReference>
<evidence type="ECO:0000256" key="5">
    <source>
        <dbReference type="ARBA" id="ARBA00014387"/>
    </source>
</evidence>
<evidence type="ECO:0000256" key="10">
    <source>
        <dbReference type="ARBA" id="ARBA00022843"/>
    </source>
</evidence>
<evidence type="ECO:0000256" key="14">
    <source>
        <dbReference type="ARBA" id="ARBA00031791"/>
    </source>
</evidence>
<evidence type="ECO:0000256" key="2">
    <source>
        <dbReference type="ARBA" id="ARBA00004115"/>
    </source>
</evidence>
<keyword evidence="11" id="KW-1133">Transmembrane helix</keyword>
<sequence length="170" mass="18561">MLWQRASILCAIVILASEAVIASAPCSNPRASIASTYATQGATLFTERVYTVKFSLICPDGQGYTHPVFFRVNDGPYFGAVAVVDVNNNLQISWKTSTYSTLNKFSIVLYDEQSYGLARKFPDASVKPFTGFDVEHPGPLFEPWIPCEAIAIGVAFLLMCHAISSRAKIA</sequence>
<evidence type="ECO:0000256" key="11">
    <source>
        <dbReference type="ARBA" id="ARBA00022989"/>
    </source>
</evidence>
<dbReference type="Proteomes" id="UP000694867">
    <property type="component" value="Unplaced"/>
</dbReference>
<keyword evidence="16" id="KW-1185">Reference proteome</keyword>
<dbReference type="PANTHER" id="PTHR12731">
    <property type="entry name" value="TRANSLOCON-ASSOCIATED PROTEIN, DELTA SUBUNIT"/>
    <property type="match status" value="1"/>
</dbReference>
<feature type="signal peptide" evidence="15">
    <location>
        <begin position="1"/>
        <end position="22"/>
    </location>
</feature>
<evidence type="ECO:0000256" key="12">
    <source>
        <dbReference type="ARBA" id="ARBA00023136"/>
    </source>
</evidence>
<keyword evidence="6" id="KW-1017">Isopeptide bond</keyword>
<comment type="subunit">
    <text evidence="4">Heterotetramer of TRAP-alpha, TRAP-beta, TRAP-delta and TRAP-gamma.</text>
</comment>
<dbReference type="GeneID" id="100906225"/>
<evidence type="ECO:0000256" key="3">
    <source>
        <dbReference type="ARBA" id="ARBA00009294"/>
    </source>
</evidence>
<comment type="subcellular location">
    <subcellularLocation>
        <location evidence="2">Endoplasmic reticulum membrane</location>
        <topology evidence="2">Single-pass type I membrane protein</topology>
    </subcellularLocation>
</comment>
<accession>A0AAJ6QVQ9</accession>
<protein>
    <recommendedName>
        <fullName evidence="5">Translocon-associated protein subunit delta</fullName>
    </recommendedName>
    <alternativeName>
        <fullName evidence="14">Signal sequence receptor subunit delta</fullName>
    </alternativeName>
</protein>
<evidence type="ECO:0000256" key="4">
    <source>
        <dbReference type="ARBA" id="ARBA00011819"/>
    </source>
</evidence>
<dbReference type="Pfam" id="PF05404">
    <property type="entry name" value="TRAP-delta"/>
    <property type="match status" value="1"/>
</dbReference>
<dbReference type="InterPro" id="IPR008855">
    <property type="entry name" value="TRAP-delta"/>
</dbReference>
<keyword evidence="10" id="KW-0832">Ubl conjugation</keyword>
<comment type="function">
    <text evidence="1">TRAP proteins are part of a complex whose function is to bind calcium to the ER membrane and thereby regulate the retention of ER resident proteins.</text>
</comment>
<evidence type="ECO:0000256" key="15">
    <source>
        <dbReference type="SAM" id="SignalP"/>
    </source>
</evidence>
<evidence type="ECO:0000256" key="9">
    <source>
        <dbReference type="ARBA" id="ARBA00022824"/>
    </source>
</evidence>
<dbReference type="PANTHER" id="PTHR12731:SF1">
    <property type="entry name" value="TRANSLOCON-ASSOCIATED PROTEIN SUBUNIT DELTA"/>
    <property type="match status" value="1"/>
</dbReference>
<feature type="chain" id="PRO_5042618391" description="Translocon-associated protein subunit delta" evidence="15">
    <location>
        <begin position="23"/>
        <end position="170"/>
    </location>
</feature>
<keyword evidence="12" id="KW-0472">Membrane</keyword>
<dbReference type="KEGG" id="goe:100906225"/>
<evidence type="ECO:0000313" key="17">
    <source>
        <dbReference type="RefSeq" id="XP_003745581.1"/>
    </source>
</evidence>
<evidence type="ECO:0000256" key="8">
    <source>
        <dbReference type="ARBA" id="ARBA00022729"/>
    </source>
</evidence>
<reference evidence="17" key="1">
    <citation type="submission" date="2025-08" db="UniProtKB">
        <authorList>
            <consortium name="RefSeq"/>
        </authorList>
    </citation>
    <scope>IDENTIFICATION</scope>
</reference>
<keyword evidence="7" id="KW-0812">Transmembrane</keyword>
<keyword evidence="8 15" id="KW-0732">Signal</keyword>
<keyword evidence="9" id="KW-0256">Endoplasmic reticulum</keyword>
<proteinExistence type="inferred from homology"/>
<evidence type="ECO:0000313" key="16">
    <source>
        <dbReference type="Proteomes" id="UP000694867"/>
    </source>
</evidence>
<evidence type="ECO:0000256" key="7">
    <source>
        <dbReference type="ARBA" id="ARBA00022692"/>
    </source>
</evidence>
<evidence type="ECO:0000256" key="13">
    <source>
        <dbReference type="ARBA" id="ARBA00023157"/>
    </source>
</evidence>
<comment type="similarity">
    <text evidence="3">Belongs to the TRAP-delta family.</text>
</comment>
<evidence type="ECO:0000256" key="6">
    <source>
        <dbReference type="ARBA" id="ARBA00022499"/>
    </source>
</evidence>